<dbReference type="AlphaFoldDB" id="A0A1I4S9E0"/>
<name>A0A1I4S9E0_9PROT</name>
<keyword evidence="2" id="KW-1185">Reference proteome</keyword>
<evidence type="ECO:0008006" key="3">
    <source>
        <dbReference type="Google" id="ProtNLM"/>
    </source>
</evidence>
<organism evidence="1 2">
    <name type="scientific">Nitrosomonas nitrosa</name>
    <dbReference type="NCBI Taxonomy" id="52442"/>
    <lineage>
        <taxon>Bacteria</taxon>
        <taxon>Pseudomonadati</taxon>
        <taxon>Pseudomonadota</taxon>
        <taxon>Betaproteobacteria</taxon>
        <taxon>Nitrosomonadales</taxon>
        <taxon>Nitrosomonadaceae</taxon>
        <taxon>Nitrosomonas</taxon>
    </lineage>
</organism>
<reference evidence="1 2" key="1">
    <citation type="submission" date="2016-10" db="EMBL/GenBank/DDBJ databases">
        <authorList>
            <person name="de Groot N.N."/>
        </authorList>
    </citation>
    <scope>NUCLEOTIDE SEQUENCE [LARGE SCALE GENOMIC DNA]</scope>
    <source>
        <strain evidence="1 2">Nm146</strain>
    </source>
</reference>
<dbReference type="RefSeq" id="WP_090670615.1">
    <property type="nucleotide sequence ID" value="NZ_FOUF01000023.1"/>
</dbReference>
<gene>
    <name evidence="1" type="ORF">SAMN05421880_12331</name>
</gene>
<evidence type="ECO:0000313" key="1">
    <source>
        <dbReference type="EMBL" id="SFM61127.1"/>
    </source>
</evidence>
<dbReference type="STRING" id="52442.SAMN05421880_12331"/>
<accession>A0A1I4S9E0</accession>
<protein>
    <recommendedName>
        <fullName evidence="3">Phosphoglycerate mutase</fullName>
    </recommendedName>
</protein>
<proteinExistence type="predicted"/>
<dbReference type="PIRSF" id="PIRSF015283">
    <property type="entry name" value="Regulatory_RpfE"/>
    <property type="match status" value="1"/>
</dbReference>
<dbReference type="InterPro" id="IPR016631">
    <property type="entry name" value="Regulatory_RpfE"/>
</dbReference>
<dbReference type="EMBL" id="FOUF01000023">
    <property type="protein sequence ID" value="SFM61127.1"/>
    <property type="molecule type" value="Genomic_DNA"/>
</dbReference>
<sequence>MNLHLLVPGLLWPDNEIPEIYNDLSLAALETLLAKSHYTKNPPLSMEAWLCQAFGVSKQQDWPVAPITLKIDDTDEMLQAQDEYWLRADPVHLRIENNHILLADSQIFSISLKESTQFADTLNQNFSKDGLLFLPFQPDRWYVRTDKVPRLQTHLLSEVAGKNINQQLPIGEDSRVWHNLFNEIQMLLHDHPLNQAREIRGDLAINSIWFWGGGVMPKHIGACYDQVWSDDPFGWALAVASKIPHQPLFETARAWQQTAKPGHHLVILDSLANKTHYKNIYEWRQCLSSLENNWFKPLFTAIKAGKITQLTITTLNDDGVRNFKLTRSNLWKFWRRTKSLLSYAKN</sequence>
<dbReference type="Proteomes" id="UP000199561">
    <property type="component" value="Unassembled WGS sequence"/>
</dbReference>
<evidence type="ECO:0000313" key="2">
    <source>
        <dbReference type="Proteomes" id="UP000199561"/>
    </source>
</evidence>